<dbReference type="OrthoDB" id="824656at2"/>
<dbReference type="KEGG" id="bbd:Belba_2870"/>
<keyword evidence="2" id="KW-1185">Reference proteome</keyword>
<dbReference type="Proteomes" id="UP000006050">
    <property type="component" value="Chromosome"/>
</dbReference>
<accession>I3Z834</accession>
<sequence>MEHSQNDSAICEKISEAFSLRKAKLLTRAINQGGGKAIYMDAFTGKILWSGDPFEFGYVYSPVQIYDTYKDLLSADQIAEIVNCTANVIVSLSVILESLQEQDPESWLAQEEQMKAFDLDNSLARRCIHSAKTAISKAAEKYLNT</sequence>
<dbReference type="HOGENOM" id="CLU_1783093_0_0_10"/>
<protein>
    <submittedName>
        <fullName evidence="1">Uncharacterized protein</fullName>
    </submittedName>
</protein>
<evidence type="ECO:0000313" key="2">
    <source>
        <dbReference type="Proteomes" id="UP000006050"/>
    </source>
</evidence>
<reference evidence="2" key="1">
    <citation type="submission" date="2012-06" db="EMBL/GenBank/DDBJ databases">
        <title>The complete genome of Belliella baltica DSM 15883.</title>
        <authorList>
            <person name="Lucas S."/>
            <person name="Copeland A."/>
            <person name="Lapidus A."/>
            <person name="Goodwin L."/>
            <person name="Pitluck S."/>
            <person name="Peters L."/>
            <person name="Mikhailova N."/>
            <person name="Davenport K."/>
            <person name="Kyrpides N."/>
            <person name="Mavromatis K."/>
            <person name="Pagani I."/>
            <person name="Ivanova N."/>
            <person name="Ovchinnikova G."/>
            <person name="Zeytun A."/>
            <person name="Detter J.C."/>
            <person name="Han C."/>
            <person name="Land M."/>
            <person name="Hauser L."/>
            <person name="Markowitz V."/>
            <person name="Cheng J.-F."/>
            <person name="Hugenholtz P."/>
            <person name="Woyke T."/>
            <person name="Wu D."/>
            <person name="Tindall B."/>
            <person name="Pomrenke H."/>
            <person name="Brambilla E."/>
            <person name="Klenk H.-P."/>
            <person name="Eisen J.A."/>
        </authorList>
    </citation>
    <scope>NUCLEOTIDE SEQUENCE [LARGE SCALE GENOMIC DNA]</scope>
    <source>
        <strain evidence="2">DSM 15883 / CIP 108006 / LMG 21964 / BA134</strain>
    </source>
</reference>
<dbReference type="EMBL" id="CP003281">
    <property type="protein sequence ID" value="AFL85402.1"/>
    <property type="molecule type" value="Genomic_DNA"/>
</dbReference>
<dbReference type="RefSeq" id="WP_014773352.1">
    <property type="nucleotide sequence ID" value="NC_018010.1"/>
</dbReference>
<name>I3Z834_BELBD</name>
<dbReference type="AlphaFoldDB" id="I3Z834"/>
<gene>
    <name evidence="1" type="ordered locus">Belba_2870</name>
</gene>
<organism evidence="1 2">
    <name type="scientific">Belliella baltica (strain DSM 15883 / CIP 108006 / LMG 21964 / BA134)</name>
    <dbReference type="NCBI Taxonomy" id="866536"/>
    <lineage>
        <taxon>Bacteria</taxon>
        <taxon>Pseudomonadati</taxon>
        <taxon>Bacteroidota</taxon>
        <taxon>Cytophagia</taxon>
        <taxon>Cytophagales</taxon>
        <taxon>Cyclobacteriaceae</taxon>
        <taxon>Belliella</taxon>
    </lineage>
</organism>
<proteinExistence type="predicted"/>
<evidence type="ECO:0000313" key="1">
    <source>
        <dbReference type="EMBL" id="AFL85402.1"/>
    </source>
</evidence>